<proteinExistence type="predicted"/>
<feature type="non-terminal residue" evidence="2">
    <location>
        <position position="103"/>
    </location>
</feature>
<feature type="region of interest" description="Disordered" evidence="1">
    <location>
        <begin position="76"/>
        <end position="103"/>
    </location>
</feature>
<dbReference type="AlphaFoldDB" id="A0AA36IDM3"/>
<feature type="non-terminal residue" evidence="2">
    <location>
        <position position="1"/>
    </location>
</feature>
<organism evidence="2 3">
    <name type="scientific">Effrenium voratum</name>
    <dbReference type="NCBI Taxonomy" id="2562239"/>
    <lineage>
        <taxon>Eukaryota</taxon>
        <taxon>Sar</taxon>
        <taxon>Alveolata</taxon>
        <taxon>Dinophyceae</taxon>
        <taxon>Suessiales</taxon>
        <taxon>Symbiodiniaceae</taxon>
        <taxon>Effrenium</taxon>
    </lineage>
</organism>
<dbReference type="Proteomes" id="UP001178507">
    <property type="component" value="Unassembled WGS sequence"/>
</dbReference>
<name>A0AA36IDM3_9DINO</name>
<gene>
    <name evidence="2" type="ORF">EVOR1521_LOCUS11980</name>
</gene>
<sequence>VTEKETVQREIASQQPASRDIVTPDVGETLAHELLDTAVKNVELDANEVVRNGSTVFTPTEVSVAASQAEVDALRENLDKPPSRTVSEAATVSPELALEEDDQ</sequence>
<accession>A0AA36IDM3</accession>
<keyword evidence="3" id="KW-1185">Reference proteome</keyword>
<evidence type="ECO:0000256" key="1">
    <source>
        <dbReference type="SAM" id="MobiDB-lite"/>
    </source>
</evidence>
<protein>
    <submittedName>
        <fullName evidence="2">Uncharacterized protein</fullName>
    </submittedName>
</protein>
<evidence type="ECO:0000313" key="2">
    <source>
        <dbReference type="EMBL" id="CAJ1385357.1"/>
    </source>
</evidence>
<dbReference type="EMBL" id="CAUJNA010001224">
    <property type="protein sequence ID" value="CAJ1385357.1"/>
    <property type="molecule type" value="Genomic_DNA"/>
</dbReference>
<comment type="caution">
    <text evidence="2">The sequence shown here is derived from an EMBL/GenBank/DDBJ whole genome shotgun (WGS) entry which is preliminary data.</text>
</comment>
<evidence type="ECO:0000313" key="3">
    <source>
        <dbReference type="Proteomes" id="UP001178507"/>
    </source>
</evidence>
<reference evidence="2" key="1">
    <citation type="submission" date="2023-08" db="EMBL/GenBank/DDBJ databases">
        <authorList>
            <person name="Chen Y."/>
            <person name="Shah S."/>
            <person name="Dougan E. K."/>
            <person name="Thang M."/>
            <person name="Chan C."/>
        </authorList>
    </citation>
    <scope>NUCLEOTIDE SEQUENCE</scope>
</reference>